<dbReference type="PANTHER" id="PTHR30273:SF2">
    <property type="entry name" value="PROTEIN FECR"/>
    <property type="match status" value="1"/>
</dbReference>
<dbReference type="Pfam" id="PF16344">
    <property type="entry name" value="FecR_C"/>
    <property type="match status" value="1"/>
</dbReference>
<dbReference type="RefSeq" id="WP_182802541.1">
    <property type="nucleotide sequence ID" value="NZ_CP060007.1"/>
</dbReference>
<dbReference type="Proteomes" id="UP000515344">
    <property type="component" value="Chromosome"/>
</dbReference>
<dbReference type="Pfam" id="PF04773">
    <property type="entry name" value="FecR"/>
    <property type="match status" value="1"/>
</dbReference>
<evidence type="ECO:0000259" key="2">
    <source>
        <dbReference type="Pfam" id="PF04773"/>
    </source>
</evidence>
<protein>
    <submittedName>
        <fullName evidence="4">FecR family protein</fullName>
    </submittedName>
</protein>
<dbReference type="InterPro" id="IPR012373">
    <property type="entry name" value="Ferrdict_sens_TM"/>
</dbReference>
<evidence type="ECO:0000313" key="5">
    <source>
        <dbReference type="Proteomes" id="UP000515344"/>
    </source>
</evidence>
<feature type="domain" description="Protein FecR C-terminal" evidence="3">
    <location>
        <begin position="297"/>
        <end position="363"/>
    </location>
</feature>
<sequence length="366" mass="41285">MQDKSETEKIWNLMAKKLAGEITHEEEEDLRVLLQEHSYVSYVDEVLAGDWKETYNYYQPGKVESLYEQHQQRLANAVDENSSEEELIVEPVKQGKLGSMWRYAAAACIAALLFAAWQWWPSSSDDKQAIVYGQQLVTQKGSRSQIVLPDGSKVWLNAGSTLDYPKQFNGKTRAVQLEGEAYFEVAKNTKQPFIVHTKTFDIKVLGTGFNVRAYPGEDSAVTSLVHGSVEVITGGKEKRSILLKPNEKITLSTTIIAQEATTETGLQETVLLNTLPEKMMLIDDTVQQETAWVKNQLAFKKMPLVKVALLLENWFGAEIRFRNEDKKALHFTGVFEGQSLDEILGILEATGTFHYTKDSNGIIWIE</sequence>
<dbReference type="AlphaFoldDB" id="A0A7G5XFM6"/>
<dbReference type="PANTHER" id="PTHR30273">
    <property type="entry name" value="PERIPLASMIC SIGNAL SENSOR AND SIGMA FACTOR ACTIVATOR FECR-RELATED"/>
    <property type="match status" value="1"/>
</dbReference>
<accession>A0A7G5XFM6</accession>
<dbReference type="Gene3D" id="2.60.120.1440">
    <property type="match status" value="1"/>
</dbReference>
<feature type="domain" description="FecR protein" evidence="2">
    <location>
        <begin position="135"/>
        <end position="230"/>
    </location>
</feature>
<keyword evidence="1" id="KW-0812">Transmembrane</keyword>
<keyword evidence="5" id="KW-1185">Reference proteome</keyword>
<proteinExistence type="predicted"/>
<evidence type="ECO:0000313" key="4">
    <source>
        <dbReference type="EMBL" id="QNA44279.1"/>
    </source>
</evidence>
<reference evidence="5" key="1">
    <citation type="submission" date="2020-08" db="EMBL/GenBank/DDBJ databases">
        <title>Lacibacter sp. S13-6-6 genome sequencing.</title>
        <authorList>
            <person name="Jin L."/>
        </authorList>
    </citation>
    <scope>NUCLEOTIDE SEQUENCE [LARGE SCALE GENOMIC DNA]</scope>
    <source>
        <strain evidence="5">S13-6-6</strain>
    </source>
</reference>
<dbReference type="Gene3D" id="3.55.50.30">
    <property type="match status" value="1"/>
</dbReference>
<evidence type="ECO:0000256" key="1">
    <source>
        <dbReference type="SAM" id="Phobius"/>
    </source>
</evidence>
<dbReference type="GO" id="GO:0016989">
    <property type="term" value="F:sigma factor antagonist activity"/>
    <property type="evidence" value="ECO:0007669"/>
    <property type="project" value="TreeGrafter"/>
</dbReference>
<dbReference type="FunFam" id="2.60.120.1440:FF:000001">
    <property type="entry name" value="Putative anti-sigma factor"/>
    <property type="match status" value="1"/>
</dbReference>
<feature type="transmembrane region" description="Helical" evidence="1">
    <location>
        <begin position="103"/>
        <end position="120"/>
    </location>
</feature>
<keyword evidence="1" id="KW-1133">Transmembrane helix</keyword>
<keyword evidence="1" id="KW-0472">Membrane</keyword>
<dbReference type="InterPro" id="IPR006860">
    <property type="entry name" value="FecR"/>
</dbReference>
<evidence type="ECO:0000259" key="3">
    <source>
        <dbReference type="Pfam" id="PF16344"/>
    </source>
</evidence>
<organism evidence="4 5">
    <name type="scientific">Lacibacter sediminis</name>
    <dbReference type="NCBI Taxonomy" id="2760713"/>
    <lineage>
        <taxon>Bacteria</taxon>
        <taxon>Pseudomonadati</taxon>
        <taxon>Bacteroidota</taxon>
        <taxon>Chitinophagia</taxon>
        <taxon>Chitinophagales</taxon>
        <taxon>Chitinophagaceae</taxon>
        <taxon>Lacibacter</taxon>
    </lineage>
</organism>
<name>A0A7G5XFM6_9BACT</name>
<dbReference type="EMBL" id="CP060007">
    <property type="protein sequence ID" value="QNA44279.1"/>
    <property type="molecule type" value="Genomic_DNA"/>
</dbReference>
<gene>
    <name evidence="4" type="ORF">H4075_19785</name>
</gene>
<dbReference type="KEGG" id="lacs:H4075_19785"/>
<dbReference type="InterPro" id="IPR032508">
    <property type="entry name" value="FecR_C"/>
</dbReference>
<dbReference type="PIRSF" id="PIRSF018266">
    <property type="entry name" value="FecR"/>
    <property type="match status" value="1"/>
</dbReference>